<feature type="compositionally biased region" description="Low complexity" evidence="1">
    <location>
        <begin position="20"/>
        <end position="32"/>
    </location>
</feature>
<dbReference type="Proteomes" id="UP000237438">
    <property type="component" value="Unassembled WGS sequence"/>
</dbReference>
<proteinExistence type="predicted"/>
<keyword evidence="3" id="KW-1185">Reference proteome</keyword>
<protein>
    <submittedName>
        <fullName evidence="2">Uncharacterized protein</fullName>
    </submittedName>
</protein>
<organism evidence="2 3">
    <name type="scientific">Erysiphe pulchra</name>
    <dbReference type="NCBI Taxonomy" id="225359"/>
    <lineage>
        <taxon>Eukaryota</taxon>
        <taxon>Fungi</taxon>
        <taxon>Dikarya</taxon>
        <taxon>Ascomycota</taxon>
        <taxon>Pezizomycotina</taxon>
        <taxon>Leotiomycetes</taxon>
        <taxon>Erysiphales</taxon>
        <taxon>Erysiphaceae</taxon>
        <taxon>Erysiphe</taxon>
    </lineage>
</organism>
<dbReference type="EMBL" id="PEDP01004382">
    <property type="protein sequence ID" value="POS82087.1"/>
    <property type="molecule type" value="Genomic_DNA"/>
</dbReference>
<dbReference type="OrthoDB" id="5427262at2759"/>
<sequence>MADDVDMYGDMSPIPVTPARSSRSDPFSTSPSCRPRKKKNIEILQKTPCAISYTITLSGTVRDPILLTQDGPQASLTQTTDAAFDSASKALQAKHTVLYSISRALDHVIISFKDTAHEHLAQQVAERIANTIQSFTSSNISARTTKAHKVGLEYSIHAPSYADIAGIPSKTVISSRLTRSQPRAWINQHPRASDNVTDNRIFVRLPAGHISRSHHIHAVKAALTEKLGLSGRSLKGIQHVKSGLALLPADADQAIKILEKAPEITAVLGGTVEKAEKWFNYVL</sequence>
<evidence type="ECO:0000313" key="3">
    <source>
        <dbReference type="Proteomes" id="UP000237438"/>
    </source>
</evidence>
<reference evidence="2 3" key="1">
    <citation type="submission" date="2017-10" db="EMBL/GenBank/DDBJ databases">
        <title>Development of genomic resources for the powdery mildew, Erysiphe pulchra.</title>
        <authorList>
            <person name="Wadl P.A."/>
            <person name="Mack B.M."/>
            <person name="Moore G."/>
            <person name="Beltz S.B."/>
        </authorList>
    </citation>
    <scope>NUCLEOTIDE SEQUENCE [LARGE SCALE GENOMIC DNA]</scope>
    <source>
        <strain evidence="2">Cflorida</strain>
    </source>
</reference>
<name>A0A2S4PJC1_9PEZI</name>
<dbReference type="AlphaFoldDB" id="A0A2S4PJC1"/>
<evidence type="ECO:0000256" key="1">
    <source>
        <dbReference type="SAM" id="MobiDB-lite"/>
    </source>
</evidence>
<accession>A0A2S4PJC1</accession>
<comment type="caution">
    <text evidence="2">The sequence shown here is derived from an EMBL/GenBank/DDBJ whole genome shotgun (WGS) entry which is preliminary data.</text>
</comment>
<gene>
    <name evidence="2" type="ORF">EPUL_006583</name>
</gene>
<evidence type="ECO:0000313" key="2">
    <source>
        <dbReference type="EMBL" id="POS82087.1"/>
    </source>
</evidence>
<feature type="non-terminal residue" evidence="2">
    <location>
        <position position="283"/>
    </location>
</feature>
<feature type="region of interest" description="Disordered" evidence="1">
    <location>
        <begin position="1"/>
        <end position="38"/>
    </location>
</feature>